<dbReference type="PANTHER" id="PTHR30290:SF38">
    <property type="entry name" value="D,D-DIPEPTIDE-BINDING PERIPLASMIC PROTEIN DDPA-RELATED"/>
    <property type="match status" value="1"/>
</dbReference>
<organism evidence="6 7">
    <name type="scientific">Devosia epidermidihirudinis</name>
    <dbReference type="NCBI Taxonomy" id="1293439"/>
    <lineage>
        <taxon>Bacteria</taxon>
        <taxon>Pseudomonadati</taxon>
        <taxon>Pseudomonadota</taxon>
        <taxon>Alphaproteobacteria</taxon>
        <taxon>Hyphomicrobiales</taxon>
        <taxon>Devosiaceae</taxon>
        <taxon>Devosia</taxon>
    </lineage>
</organism>
<name>A0A0F5QBC5_9HYPH</name>
<gene>
    <name evidence="6" type="ORF">WH87_12145</name>
</gene>
<dbReference type="Proteomes" id="UP000033411">
    <property type="component" value="Unassembled WGS sequence"/>
</dbReference>
<feature type="domain" description="Solute-binding protein family 5" evidence="5">
    <location>
        <begin position="80"/>
        <end position="453"/>
    </location>
</feature>
<dbReference type="InterPro" id="IPR030678">
    <property type="entry name" value="Peptide/Ni-bd"/>
</dbReference>
<dbReference type="STRING" id="1293439.WH87_12145"/>
<dbReference type="PIRSF" id="PIRSF002741">
    <property type="entry name" value="MppA"/>
    <property type="match status" value="1"/>
</dbReference>
<dbReference type="GO" id="GO:0043190">
    <property type="term" value="C:ATP-binding cassette (ABC) transporter complex"/>
    <property type="evidence" value="ECO:0007669"/>
    <property type="project" value="InterPro"/>
</dbReference>
<dbReference type="GO" id="GO:0030288">
    <property type="term" value="C:outer membrane-bounded periplasmic space"/>
    <property type="evidence" value="ECO:0007669"/>
    <property type="project" value="UniProtKB-ARBA"/>
</dbReference>
<dbReference type="InterPro" id="IPR000914">
    <property type="entry name" value="SBP_5_dom"/>
</dbReference>
<evidence type="ECO:0000256" key="1">
    <source>
        <dbReference type="ARBA" id="ARBA00004418"/>
    </source>
</evidence>
<feature type="chain" id="PRO_5002494502" evidence="4">
    <location>
        <begin position="21"/>
        <end position="539"/>
    </location>
</feature>
<keyword evidence="7" id="KW-1185">Reference proteome</keyword>
<dbReference type="SUPFAM" id="SSF53850">
    <property type="entry name" value="Periplasmic binding protein-like II"/>
    <property type="match status" value="1"/>
</dbReference>
<feature type="signal peptide" evidence="4">
    <location>
        <begin position="1"/>
        <end position="20"/>
    </location>
</feature>
<dbReference type="PATRIC" id="fig|1293439.3.peg.2030"/>
<comment type="similarity">
    <text evidence="2">Belongs to the bacterial solute-binding protein 5 family.</text>
</comment>
<reference evidence="6 7" key="1">
    <citation type="submission" date="2015-03" db="EMBL/GenBank/DDBJ databases">
        <authorList>
            <person name="Lepp D."/>
            <person name="Hassan Y.I."/>
            <person name="Li X.-Z."/>
            <person name="Zhou T."/>
        </authorList>
    </citation>
    <scope>NUCLEOTIDE SEQUENCE [LARGE SCALE GENOMIC DNA]</scope>
    <source>
        <strain evidence="6 7">E84</strain>
    </source>
</reference>
<evidence type="ECO:0000256" key="2">
    <source>
        <dbReference type="ARBA" id="ARBA00005695"/>
    </source>
</evidence>
<comment type="caution">
    <text evidence="6">The sequence shown here is derived from an EMBL/GenBank/DDBJ whole genome shotgun (WGS) entry which is preliminary data.</text>
</comment>
<dbReference type="InterPro" id="IPR039424">
    <property type="entry name" value="SBP_5"/>
</dbReference>
<evidence type="ECO:0000259" key="5">
    <source>
        <dbReference type="Pfam" id="PF00496"/>
    </source>
</evidence>
<comment type="subcellular location">
    <subcellularLocation>
        <location evidence="1">Periplasm</location>
    </subcellularLocation>
</comment>
<evidence type="ECO:0000313" key="6">
    <source>
        <dbReference type="EMBL" id="KKC37299.1"/>
    </source>
</evidence>
<accession>A0A0F5QBC5</accession>
<dbReference type="Gene3D" id="3.10.105.10">
    <property type="entry name" value="Dipeptide-binding Protein, Domain 3"/>
    <property type="match status" value="1"/>
</dbReference>
<dbReference type="PANTHER" id="PTHR30290">
    <property type="entry name" value="PERIPLASMIC BINDING COMPONENT OF ABC TRANSPORTER"/>
    <property type="match status" value="1"/>
</dbReference>
<sequence>MVSITRRGALGLFVAGAAGAAFPRLAFGQDARPSIRIAVPSLPTRNTLDPWNEQSIPGSRILQPNVWEGLLQRNLQGDLEVQPGLATDWKIIDDKIIEVTLRQGVKFHNGDELTAEDVAFSFSRERVFGSTEPAQGEALAQAGDAPKALDLPEALPSYARSLWPSFAGVEVVDRYTVRLHNGVGDLTILGRLAAAGTIGSLRSWNEAGSYAEWARKPVTTAPYITESFEPNATLTMVAFDDYWGGRPSIERITWVEVPEVSGRVNGLLAGDFDFACDLPPDQIKVIEGNPNFEIRGGAVQNARIVIFNKANELIANPLIRRAMTHAIDRQAIVDALWGGRTDVPNGLQFPSFKSAGMYVDGWTNPEYNPDLARSLLQEAGYNGELIKFPISNNYYVNEVTTAQVMAQMWKQVGLNVETPFTDNWGAVIKDPSTGVANWSSGASMPDPISGMVNNIGPGSFIRPEVWSNEEFDNLVGTLETSLDGTERRDAFARMMDIAEREDPAYMVLHRNASFTGVRKDIQWQASPDFTMDFRPSNWG</sequence>
<proteinExistence type="inferred from homology"/>
<dbReference type="Pfam" id="PF00496">
    <property type="entry name" value="SBP_bac_5"/>
    <property type="match status" value="1"/>
</dbReference>
<evidence type="ECO:0000313" key="7">
    <source>
        <dbReference type="Proteomes" id="UP000033411"/>
    </source>
</evidence>
<evidence type="ECO:0000256" key="3">
    <source>
        <dbReference type="ARBA" id="ARBA00022729"/>
    </source>
</evidence>
<dbReference type="Gene3D" id="3.90.76.10">
    <property type="entry name" value="Dipeptide-binding Protein, Domain 1"/>
    <property type="match status" value="1"/>
</dbReference>
<evidence type="ECO:0000256" key="4">
    <source>
        <dbReference type="SAM" id="SignalP"/>
    </source>
</evidence>
<dbReference type="EMBL" id="LANJ01000019">
    <property type="protein sequence ID" value="KKC37299.1"/>
    <property type="molecule type" value="Genomic_DNA"/>
</dbReference>
<dbReference type="OrthoDB" id="9803988at2"/>
<dbReference type="Gene3D" id="3.40.190.10">
    <property type="entry name" value="Periplasmic binding protein-like II"/>
    <property type="match status" value="1"/>
</dbReference>
<dbReference type="AlphaFoldDB" id="A0A0F5QBC5"/>
<dbReference type="GO" id="GO:0015833">
    <property type="term" value="P:peptide transport"/>
    <property type="evidence" value="ECO:0007669"/>
    <property type="project" value="TreeGrafter"/>
</dbReference>
<keyword evidence="3 4" id="KW-0732">Signal</keyword>
<dbReference type="GO" id="GO:1904680">
    <property type="term" value="F:peptide transmembrane transporter activity"/>
    <property type="evidence" value="ECO:0007669"/>
    <property type="project" value="TreeGrafter"/>
</dbReference>
<dbReference type="RefSeq" id="WP_046137500.1">
    <property type="nucleotide sequence ID" value="NZ_LANJ01000019.1"/>
</dbReference>
<protein>
    <submittedName>
        <fullName evidence="6">ABC transporter substrate-binding protein</fullName>
    </submittedName>
</protein>